<dbReference type="GO" id="GO:0005829">
    <property type="term" value="C:cytosol"/>
    <property type="evidence" value="ECO:0007669"/>
    <property type="project" value="TreeGrafter"/>
</dbReference>
<accession>A0A0C3ESD4</accession>
<gene>
    <name evidence="5" type="ORF">SCLCIDRAFT_1206886</name>
</gene>
<dbReference type="FunFam" id="3.40.640.10:FF:000004">
    <property type="entry name" value="Acetylornithine aminotransferase"/>
    <property type="match status" value="1"/>
</dbReference>
<dbReference type="Proteomes" id="UP000053989">
    <property type="component" value="Unassembled WGS sequence"/>
</dbReference>
<dbReference type="SUPFAM" id="SSF53383">
    <property type="entry name" value="PLP-dependent transferases"/>
    <property type="match status" value="1"/>
</dbReference>
<evidence type="ECO:0000256" key="3">
    <source>
        <dbReference type="ARBA" id="ARBA00022898"/>
    </source>
</evidence>
<dbReference type="InterPro" id="IPR015422">
    <property type="entry name" value="PyrdxlP-dep_Trfase_small"/>
</dbReference>
<evidence type="ECO:0000256" key="4">
    <source>
        <dbReference type="RuleBase" id="RU003560"/>
    </source>
</evidence>
<dbReference type="InterPro" id="IPR005814">
    <property type="entry name" value="Aminotrans_3"/>
</dbReference>
<evidence type="ECO:0000256" key="1">
    <source>
        <dbReference type="ARBA" id="ARBA00001933"/>
    </source>
</evidence>
<dbReference type="InterPro" id="IPR015421">
    <property type="entry name" value="PyrdxlP-dep_Trfase_major"/>
</dbReference>
<dbReference type="PANTHER" id="PTHR43094:SF1">
    <property type="entry name" value="AMINOTRANSFERASE CLASS-III"/>
    <property type="match status" value="1"/>
</dbReference>
<organism evidence="5 6">
    <name type="scientific">Scleroderma citrinum Foug A</name>
    <dbReference type="NCBI Taxonomy" id="1036808"/>
    <lineage>
        <taxon>Eukaryota</taxon>
        <taxon>Fungi</taxon>
        <taxon>Dikarya</taxon>
        <taxon>Basidiomycota</taxon>
        <taxon>Agaricomycotina</taxon>
        <taxon>Agaricomycetes</taxon>
        <taxon>Agaricomycetidae</taxon>
        <taxon>Boletales</taxon>
        <taxon>Sclerodermatineae</taxon>
        <taxon>Sclerodermataceae</taxon>
        <taxon>Scleroderma</taxon>
    </lineage>
</organism>
<dbReference type="GO" id="GO:0008483">
    <property type="term" value="F:transaminase activity"/>
    <property type="evidence" value="ECO:0007669"/>
    <property type="project" value="InterPro"/>
</dbReference>
<evidence type="ECO:0000313" key="5">
    <source>
        <dbReference type="EMBL" id="KIM70726.1"/>
    </source>
</evidence>
<comment type="cofactor">
    <cofactor evidence="1">
        <name>pyridoxal 5'-phosphate</name>
        <dbReference type="ChEBI" id="CHEBI:597326"/>
    </cofactor>
</comment>
<evidence type="ECO:0000313" key="6">
    <source>
        <dbReference type="Proteomes" id="UP000053989"/>
    </source>
</evidence>
<dbReference type="CDD" id="cd00610">
    <property type="entry name" value="OAT_like"/>
    <property type="match status" value="1"/>
</dbReference>
<dbReference type="AlphaFoldDB" id="A0A0C3ESD4"/>
<dbReference type="STRING" id="1036808.A0A0C3ESD4"/>
<dbReference type="EMBL" id="KN822004">
    <property type="protein sequence ID" value="KIM70726.1"/>
    <property type="molecule type" value="Genomic_DNA"/>
</dbReference>
<reference evidence="5 6" key="1">
    <citation type="submission" date="2014-04" db="EMBL/GenBank/DDBJ databases">
        <authorList>
            <consortium name="DOE Joint Genome Institute"/>
            <person name="Kuo A."/>
            <person name="Kohler A."/>
            <person name="Nagy L.G."/>
            <person name="Floudas D."/>
            <person name="Copeland A."/>
            <person name="Barry K.W."/>
            <person name="Cichocki N."/>
            <person name="Veneault-Fourrey C."/>
            <person name="LaButti K."/>
            <person name="Lindquist E.A."/>
            <person name="Lipzen A."/>
            <person name="Lundell T."/>
            <person name="Morin E."/>
            <person name="Murat C."/>
            <person name="Sun H."/>
            <person name="Tunlid A."/>
            <person name="Henrissat B."/>
            <person name="Grigoriev I.V."/>
            <person name="Hibbett D.S."/>
            <person name="Martin F."/>
            <person name="Nordberg H.P."/>
            <person name="Cantor M.N."/>
            <person name="Hua S.X."/>
        </authorList>
    </citation>
    <scope>NUCLEOTIDE SEQUENCE [LARGE SCALE GENOMIC DNA]</scope>
    <source>
        <strain evidence="5 6">Foug A</strain>
    </source>
</reference>
<dbReference type="OrthoDB" id="10261433at2759"/>
<sequence>MSVTQTAYLYKHTSPFESRTIVAASGIWLTLRNGQKILDATSGAAVSSIGHGDARVKEAVVSQLDEIAYCHPGFYQTICAQDLATFLVNSTHGKMARALLTGSGSEAVETAMKLARQYFLEVSPPQPTRCRFISRQGSWHGCTIAALSVGDFKGRKTMYDPIFPINVGRVSACSPYRELRKGETTEEYVARLAQELDNKFRELGPETVCAFIIEPVSGSALGCTPAVPGYLEAMKAVCDRYGALLIFDEVMCGMGRTGTLHAWEYDGVVPDIEVVGKSLGSGYIPISAVLATERVISVFNSGTKYFAHGQTYQSHPAACAAALEVQRIIQEDNLLERVRTMGSYLEHLLKRQLGDHPHVGDIRGRGLFWAIEFVADKATKAPFEPALKVATKMHEKGMTRGYDISLFHANGSADNGWAGDHILLAPPYIVQEEDVEEIVERVSRVVREVFEELAFQREKVTKADSLD</sequence>
<dbReference type="Gene3D" id="3.40.640.10">
    <property type="entry name" value="Type I PLP-dependent aspartate aminotransferase-like (Major domain)"/>
    <property type="match status" value="1"/>
</dbReference>
<dbReference type="FunCoup" id="A0A0C3ESD4">
    <property type="interactions" value="9"/>
</dbReference>
<evidence type="ECO:0000256" key="2">
    <source>
        <dbReference type="ARBA" id="ARBA00008954"/>
    </source>
</evidence>
<dbReference type="Gene3D" id="3.90.1150.10">
    <property type="entry name" value="Aspartate Aminotransferase, domain 1"/>
    <property type="match status" value="1"/>
</dbReference>
<dbReference type="Pfam" id="PF00202">
    <property type="entry name" value="Aminotran_3"/>
    <property type="match status" value="1"/>
</dbReference>
<reference evidence="6" key="2">
    <citation type="submission" date="2015-01" db="EMBL/GenBank/DDBJ databases">
        <title>Evolutionary Origins and Diversification of the Mycorrhizal Mutualists.</title>
        <authorList>
            <consortium name="DOE Joint Genome Institute"/>
            <consortium name="Mycorrhizal Genomics Consortium"/>
            <person name="Kohler A."/>
            <person name="Kuo A."/>
            <person name="Nagy L.G."/>
            <person name="Floudas D."/>
            <person name="Copeland A."/>
            <person name="Barry K.W."/>
            <person name="Cichocki N."/>
            <person name="Veneault-Fourrey C."/>
            <person name="LaButti K."/>
            <person name="Lindquist E.A."/>
            <person name="Lipzen A."/>
            <person name="Lundell T."/>
            <person name="Morin E."/>
            <person name="Murat C."/>
            <person name="Riley R."/>
            <person name="Ohm R."/>
            <person name="Sun H."/>
            <person name="Tunlid A."/>
            <person name="Henrissat B."/>
            <person name="Grigoriev I.V."/>
            <person name="Hibbett D.S."/>
            <person name="Martin F."/>
        </authorList>
    </citation>
    <scope>NUCLEOTIDE SEQUENCE [LARGE SCALE GENOMIC DNA]</scope>
    <source>
        <strain evidence="6">Foug A</strain>
    </source>
</reference>
<protein>
    <recommendedName>
        <fullName evidence="7">Aminotransferase</fullName>
    </recommendedName>
</protein>
<keyword evidence="3 4" id="KW-0663">Pyridoxal phosphate</keyword>
<proteinExistence type="inferred from homology"/>
<dbReference type="GO" id="GO:0030170">
    <property type="term" value="F:pyridoxal phosphate binding"/>
    <property type="evidence" value="ECO:0007669"/>
    <property type="project" value="InterPro"/>
</dbReference>
<comment type="similarity">
    <text evidence="2 4">Belongs to the class-III pyridoxal-phosphate-dependent aminotransferase family.</text>
</comment>
<dbReference type="NCBIfam" id="NF005685">
    <property type="entry name" value="PRK07483.1"/>
    <property type="match status" value="1"/>
</dbReference>
<keyword evidence="6" id="KW-1185">Reference proteome</keyword>
<dbReference type="HOGENOM" id="CLU_016922_4_0_1"/>
<dbReference type="InterPro" id="IPR015424">
    <property type="entry name" value="PyrdxlP-dep_Trfase"/>
</dbReference>
<dbReference type="InParanoid" id="A0A0C3ESD4"/>
<dbReference type="PANTHER" id="PTHR43094">
    <property type="entry name" value="AMINOTRANSFERASE"/>
    <property type="match status" value="1"/>
</dbReference>
<evidence type="ECO:0008006" key="7">
    <source>
        <dbReference type="Google" id="ProtNLM"/>
    </source>
</evidence>
<name>A0A0C3ESD4_9AGAM</name>